<comment type="pathway">
    <text evidence="2">Protein modification; protein ubiquitination.</text>
</comment>
<evidence type="ECO:0000313" key="17">
    <source>
        <dbReference type="EMBL" id="KAB2053670.1"/>
    </source>
</evidence>
<evidence type="ECO:0000256" key="2">
    <source>
        <dbReference type="ARBA" id="ARBA00004906"/>
    </source>
</evidence>
<dbReference type="InterPro" id="IPR036987">
    <property type="entry name" value="SRA-YDG_sf"/>
</dbReference>
<sequence length="705" mass="79015">MLCKASSNPGEDIILCIVCQAPWHQSCLISSRESHFISDDYLGCPECENRINGDDLDTLTPMNNAAAASSFSAADNSMVAKILAIQADKSLTEEEKARKRQELLSGRPAVESPELEDKDDGEKNKCKVEKFKGKAKTTVEASKVSDESINCTICLNMPERPVTTPRGHNFCLKCFNQSVRQGKRNCALCRKPVPAAMANQPRINLTLVSAIRMAKMLKSSGAGEGSSQVYEYIHNQDRPDKAYTTERAKRNGMANAASGRIFVTIPTDHFGPILAKNEPVRNRGVLVGDTWGGRLECRQWGGHFPPITGIAGQKNHGAQSVILSGGYIDDEDHGEWFLYTGSGGRDLSGNKRTNKIQSFDQEFKSANDALRLSCRKGYPLRVIRCAKDKHSSYAPVKGLRYDGIYRVEKCWRNVGVQGFKVCRYLMVRCDNAPAPWTSDVHGDRPRPLPAIQELERATDITERKESPSWDFDEADGCWKWMKPPPKSRQKEKKNGEPAAASRKIVRRTVNKKPLSEAARKRIQKEFGCRICSDVLYQPVTTACGHNFCKLCLVGVFAGRSTLRERNAGGRNLRFKKNVMKCPACPNDLADDWYDLEVNIELKNLIAKQMRECEHFSSAFEKRNLIAKQMRECEHFSSAFEKRTMDEDSSEDLSGNSDNEEEDEEGSEEDLSGNSDNEEGSEDDEVELKPEKPSKQRKVDDQRETN</sequence>
<comment type="catalytic activity">
    <reaction evidence="1">
        <text>S-ubiquitinyl-[E2 ubiquitin-conjugating enzyme]-L-cysteine + [acceptor protein]-L-lysine = [E2 ubiquitin-conjugating enzyme]-L-cysteine + N(6)-ubiquitinyl-[acceptor protein]-L-lysine.</text>
        <dbReference type="EC" id="2.3.2.27"/>
    </reaction>
</comment>
<dbReference type="Proteomes" id="UP000327439">
    <property type="component" value="Chromosome A12"/>
</dbReference>
<evidence type="ECO:0000256" key="4">
    <source>
        <dbReference type="ARBA" id="ARBA00022679"/>
    </source>
</evidence>
<dbReference type="Gene3D" id="2.30.280.10">
    <property type="entry name" value="SRA-YDG"/>
    <property type="match status" value="1"/>
</dbReference>
<evidence type="ECO:0000259" key="16">
    <source>
        <dbReference type="PROSITE" id="PS51015"/>
    </source>
</evidence>
<dbReference type="FunFam" id="2.30.280.10:FF:000002">
    <property type="entry name" value="E3 ubiquitin-protein ligase ORTHRUS 2"/>
    <property type="match status" value="1"/>
</dbReference>
<evidence type="ECO:0000256" key="10">
    <source>
        <dbReference type="ARBA" id="ARBA00023125"/>
    </source>
</evidence>
<feature type="compositionally biased region" description="Acidic residues" evidence="14">
    <location>
        <begin position="657"/>
        <end position="685"/>
    </location>
</feature>
<evidence type="ECO:0000256" key="3">
    <source>
        <dbReference type="ARBA" id="ARBA00012483"/>
    </source>
</evidence>
<evidence type="ECO:0000256" key="13">
    <source>
        <dbReference type="PROSITE-ProRule" id="PRU00358"/>
    </source>
</evidence>
<dbReference type="GO" id="GO:0003677">
    <property type="term" value="F:DNA binding"/>
    <property type="evidence" value="ECO:0007669"/>
    <property type="project" value="UniProtKB-KW"/>
</dbReference>
<name>A0A5J5TCY1_GOSBA</name>
<feature type="region of interest" description="Disordered" evidence="14">
    <location>
        <begin position="638"/>
        <end position="705"/>
    </location>
</feature>
<evidence type="ECO:0000256" key="1">
    <source>
        <dbReference type="ARBA" id="ARBA00000900"/>
    </source>
</evidence>
<feature type="domain" description="YDG" evidence="16">
    <location>
        <begin position="280"/>
        <end position="428"/>
    </location>
</feature>
<keyword evidence="18" id="KW-1185">Reference proteome</keyword>
<dbReference type="PANTHER" id="PTHR14140:SF35">
    <property type="entry name" value="RING-TYPE E3 UBIQUITIN TRANSFERASE"/>
    <property type="match status" value="1"/>
</dbReference>
<dbReference type="InterPro" id="IPR045134">
    <property type="entry name" value="UHRF1/2-like"/>
</dbReference>
<reference evidence="18" key="1">
    <citation type="journal article" date="2020" name="Nat. Genet.">
        <title>Genomic diversifications of five Gossypium allopolyploid species and their impact on cotton improvement.</title>
        <authorList>
            <person name="Chen Z.J."/>
            <person name="Sreedasyam A."/>
            <person name="Ando A."/>
            <person name="Song Q."/>
            <person name="De Santiago L.M."/>
            <person name="Hulse-Kemp A.M."/>
            <person name="Ding M."/>
            <person name="Ye W."/>
            <person name="Kirkbride R.C."/>
            <person name="Jenkins J."/>
            <person name="Plott C."/>
            <person name="Lovell J."/>
            <person name="Lin Y.M."/>
            <person name="Vaughn R."/>
            <person name="Liu B."/>
            <person name="Simpson S."/>
            <person name="Scheffler B.E."/>
            <person name="Wen L."/>
            <person name="Saski C.A."/>
            <person name="Grover C.E."/>
            <person name="Hu G."/>
            <person name="Conover J.L."/>
            <person name="Carlson J.W."/>
            <person name="Shu S."/>
            <person name="Boston L.B."/>
            <person name="Williams M."/>
            <person name="Peterson D.G."/>
            <person name="McGee K."/>
            <person name="Jones D.C."/>
            <person name="Wendel J.F."/>
            <person name="Stelly D.M."/>
            <person name="Grimwood J."/>
            <person name="Schmutz J."/>
        </authorList>
    </citation>
    <scope>NUCLEOTIDE SEQUENCE [LARGE SCALE GENOMIC DNA]</scope>
    <source>
        <strain evidence="18">cv. 3-79</strain>
    </source>
</reference>
<feature type="region of interest" description="Disordered" evidence="14">
    <location>
        <begin position="100"/>
        <end position="122"/>
    </location>
</feature>
<keyword evidence="5" id="KW-0479">Metal-binding</keyword>
<dbReference type="EMBL" id="CM018213">
    <property type="protein sequence ID" value="KAB2053670.1"/>
    <property type="molecule type" value="Genomic_DNA"/>
</dbReference>
<evidence type="ECO:0000256" key="11">
    <source>
        <dbReference type="ARBA" id="ARBA00023242"/>
    </source>
</evidence>
<dbReference type="SMART" id="SM00184">
    <property type="entry name" value="RING"/>
    <property type="match status" value="2"/>
</dbReference>
<comment type="subcellular location">
    <subcellularLocation>
        <location evidence="13">Nucleus</location>
    </subcellularLocation>
</comment>
<evidence type="ECO:0000256" key="8">
    <source>
        <dbReference type="ARBA" id="ARBA00022833"/>
    </source>
</evidence>
<evidence type="ECO:0000259" key="15">
    <source>
        <dbReference type="PROSITE" id="PS50089"/>
    </source>
</evidence>
<dbReference type="PANTHER" id="PTHR14140">
    <property type="entry name" value="E3 UBIQUITIN-PROTEIN LIGASE UHRF-RELATED"/>
    <property type="match status" value="1"/>
</dbReference>
<feature type="region of interest" description="Disordered" evidence="14">
    <location>
        <begin position="481"/>
        <end position="501"/>
    </location>
</feature>
<dbReference type="OrthoDB" id="2270193at2759"/>
<keyword evidence="4" id="KW-0808">Transferase</keyword>
<dbReference type="SUPFAM" id="SSF57850">
    <property type="entry name" value="RING/U-box"/>
    <property type="match status" value="2"/>
</dbReference>
<dbReference type="PROSITE" id="PS51015">
    <property type="entry name" value="YDG"/>
    <property type="match status" value="1"/>
</dbReference>
<evidence type="ECO:0000256" key="14">
    <source>
        <dbReference type="SAM" id="MobiDB-lite"/>
    </source>
</evidence>
<evidence type="ECO:0000256" key="9">
    <source>
        <dbReference type="ARBA" id="ARBA00022853"/>
    </source>
</evidence>
<keyword evidence="10" id="KW-0238">DNA-binding</keyword>
<dbReference type="GO" id="GO:0061630">
    <property type="term" value="F:ubiquitin protein ligase activity"/>
    <property type="evidence" value="ECO:0007669"/>
    <property type="project" value="UniProtKB-EC"/>
</dbReference>
<dbReference type="EC" id="2.3.2.27" evidence="3"/>
<dbReference type="InterPro" id="IPR013083">
    <property type="entry name" value="Znf_RING/FYVE/PHD"/>
</dbReference>
<dbReference type="InterPro" id="IPR027370">
    <property type="entry name" value="Znf-RING_euk"/>
</dbReference>
<gene>
    <name evidence="17" type="ORF">ES319_A12G203600v1</name>
</gene>
<keyword evidence="9" id="KW-0156">Chromatin regulator</keyword>
<dbReference type="AlphaFoldDB" id="A0A5J5TCY1"/>
<dbReference type="Pfam" id="PF13445">
    <property type="entry name" value="zf-RING_UBOX"/>
    <property type="match status" value="1"/>
</dbReference>
<dbReference type="Pfam" id="PF02182">
    <property type="entry name" value="SAD_SRA"/>
    <property type="match status" value="1"/>
</dbReference>
<dbReference type="InterPro" id="IPR003105">
    <property type="entry name" value="SRA_YDG"/>
</dbReference>
<dbReference type="SUPFAM" id="SSF88697">
    <property type="entry name" value="PUA domain-like"/>
    <property type="match status" value="1"/>
</dbReference>
<evidence type="ECO:0000256" key="5">
    <source>
        <dbReference type="ARBA" id="ARBA00022723"/>
    </source>
</evidence>
<evidence type="ECO:0000313" key="18">
    <source>
        <dbReference type="Proteomes" id="UP000327439"/>
    </source>
</evidence>
<dbReference type="Pfam" id="PF00097">
    <property type="entry name" value="zf-C3HC4"/>
    <property type="match status" value="1"/>
</dbReference>
<keyword evidence="6 12" id="KW-0863">Zinc-finger</keyword>
<proteinExistence type="predicted"/>
<feature type="compositionally biased region" description="Basic and acidic residues" evidence="14">
    <location>
        <begin position="686"/>
        <end position="705"/>
    </location>
</feature>
<organism evidence="17 18">
    <name type="scientific">Gossypium barbadense</name>
    <name type="common">Sea Island cotton</name>
    <name type="synonym">Hibiscus barbadensis</name>
    <dbReference type="NCBI Taxonomy" id="3634"/>
    <lineage>
        <taxon>Eukaryota</taxon>
        <taxon>Viridiplantae</taxon>
        <taxon>Streptophyta</taxon>
        <taxon>Embryophyta</taxon>
        <taxon>Tracheophyta</taxon>
        <taxon>Spermatophyta</taxon>
        <taxon>Magnoliopsida</taxon>
        <taxon>eudicotyledons</taxon>
        <taxon>Gunneridae</taxon>
        <taxon>Pentapetalae</taxon>
        <taxon>rosids</taxon>
        <taxon>malvids</taxon>
        <taxon>Malvales</taxon>
        <taxon>Malvaceae</taxon>
        <taxon>Malvoideae</taxon>
        <taxon>Gossypium</taxon>
    </lineage>
</organism>
<dbReference type="GO" id="GO:0005634">
    <property type="term" value="C:nucleus"/>
    <property type="evidence" value="ECO:0007669"/>
    <property type="project" value="UniProtKB-SubCell"/>
</dbReference>
<dbReference type="GO" id="GO:0016567">
    <property type="term" value="P:protein ubiquitination"/>
    <property type="evidence" value="ECO:0007669"/>
    <property type="project" value="TreeGrafter"/>
</dbReference>
<dbReference type="PROSITE" id="PS50089">
    <property type="entry name" value="ZF_RING_2"/>
    <property type="match status" value="2"/>
</dbReference>
<dbReference type="GO" id="GO:0008270">
    <property type="term" value="F:zinc ion binding"/>
    <property type="evidence" value="ECO:0007669"/>
    <property type="project" value="UniProtKB-KW"/>
</dbReference>
<evidence type="ECO:0000256" key="7">
    <source>
        <dbReference type="ARBA" id="ARBA00022786"/>
    </source>
</evidence>
<keyword evidence="11 13" id="KW-0539">Nucleus</keyword>
<feature type="domain" description="RING-type" evidence="15">
    <location>
        <begin position="151"/>
        <end position="190"/>
    </location>
</feature>
<dbReference type="SMART" id="SM00466">
    <property type="entry name" value="SRA"/>
    <property type="match status" value="1"/>
</dbReference>
<protein>
    <recommendedName>
        <fullName evidence="3">RING-type E3 ubiquitin transferase</fullName>
        <ecNumber evidence="3">2.3.2.27</ecNumber>
    </recommendedName>
</protein>
<dbReference type="GO" id="GO:0044027">
    <property type="term" value="P:negative regulation of gene expression via chromosomal CpG island methylation"/>
    <property type="evidence" value="ECO:0007669"/>
    <property type="project" value="TreeGrafter"/>
</dbReference>
<dbReference type="InterPro" id="IPR017907">
    <property type="entry name" value="Znf_RING_CS"/>
</dbReference>
<dbReference type="InterPro" id="IPR018957">
    <property type="entry name" value="Znf_C3HC4_RING-type"/>
</dbReference>
<keyword evidence="8" id="KW-0862">Zinc</keyword>
<evidence type="ECO:0000256" key="6">
    <source>
        <dbReference type="ARBA" id="ARBA00022771"/>
    </source>
</evidence>
<dbReference type="PROSITE" id="PS00518">
    <property type="entry name" value="ZF_RING_1"/>
    <property type="match status" value="1"/>
</dbReference>
<dbReference type="Gene3D" id="3.30.40.10">
    <property type="entry name" value="Zinc/RING finger domain, C3HC4 (zinc finger)"/>
    <property type="match status" value="2"/>
</dbReference>
<dbReference type="InterPro" id="IPR001841">
    <property type="entry name" value="Znf_RING"/>
</dbReference>
<keyword evidence="7" id="KW-0833">Ubl conjugation pathway</keyword>
<feature type="domain" description="RING-type" evidence="15">
    <location>
        <begin position="528"/>
        <end position="584"/>
    </location>
</feature>
<dbReference type="InterPro" id="IPR015947">
    <property type="entry name" value="PUA-like_sf"/>
</dbReference>
<evidence type="ECO:0000256" key="12">
    <source>
        <dbReference type="PROSITE-ProRule" id="PRU00175"/>
    </source>
</evidence>
<accession>A0A5J5TCY1</accession>